<feature type="binding site" evidence="8">
    <location>
        <position position="80"/>
    </location>
    <ligand>
        <name>Zn(2+)</name>
        <dbReference type="ChEBI" id="CHEBI:29105"/>
        <label>2</label>
    </ligand>
</feature>
<dbReference type="PANTHER" id="PTHR11239:SF14">
    <property type="entry name" value="DNA-DIRECTED RNA POLYMERASE I SUBUNIT RPA12"/>
    <property type="match status" value="1"/>
</dbReference>
<accession>A0A0L0DIP9</accession>
<keyword evidence="6 7" id="KW-0539">Nucleus</keyword>
<feature type="binding site" evidence="8">
    <location>
        <position position="10"/>
    </location>
    <ligand>
        <name>Zn(2+)</name>
        <dbReference type="ChEBI" id="CHEBI:29105"/>
        <label>1</label>
    </ligand>
</feature>
<feature type="binding site" evidence="8">
    <location>
        <position position="29"/>
    </location>
    <ligand>
        <name>Zn(2+)</name>
        <dbReference type="ChEBI" id="CHEBI:29105"/>
        <label>1</label>
    </ligand>
</feature>
<comment type="function">
    <text evidence="7">DNA-dependent RNA polymerase catalyzes the transcription of DNA into RNA using the four ribonucleoside triphosphates as substrates.</text>
</comment>
<protein>
    <recommendedName>
        <fullName evidence="7">DNA-directed RNA polymerase subunit</fullName>
    </recommendedName>
</protein>
<name>A0A0L0DIP9_THETB</name>
<dbReference type="GO" id="GO:0006363">
    <property type="term" value="P:termination of RNA polymerase I transcription"/>
    <property type="evidence" value="ECO:0007669"/>
    <property type="project" value="TreeGrafter"/>
</dbReference>
<dbReference type="OMA" id="IETWART"/>
<evidence type="ECO:0000313" key="12">
    <source>
        <dbReference type="Proteomes" id="UP000054408"/>
    </source>
</evidence>
<dbReference type="RefSeq" id="XP_013755572.1">
    <property type="nucleotide sequence ID" value="XM_013900118.1"/>
</dbReference>
<feature type="binding site" evidence="8">
    <location>
        <position position="108"/>
    </location>
    <ligand>
        <name>Zn(2+)</name>
        <dbReference type="ChEBI" id="CHEBI:29105"/>
        <label>2</label>
    </ligand>
</feature>
<dbReference type="GO" id="GO:0003676">
    <property type="term" value="F:nucleic acid binding"/>
    <property type="evidence" value="ECO:0007669"/>
    <property type="project" value="InterPro"/>
</dbReference>
<evidence type="ECO:0000259" key="10">
    <source>
        <dbReference type="PROSITE" id="PS51133"/>
    </source>
</evidence>
<keyword evidence="3 8" id="KW-0479">Metal-binding</keyword>
<evidence type="ECO:0000256" key="4">
    <source>
        <dbReference type="ARBA" id="ARBA00022771"/>
    </source>
</evidence>
<dbReference type="InterPro" id="IPR001222">
    <property type="entry name" value="Znf_TFIIS"/>
</dbReference>
<evidence type="ECO:0000256" key="6">
    <source>
        <dbReference type="ARBA" id="ARBA00023242"/>
    </source>
</evidence>
<dbReference type="InterPro" id="IPR012164">
    <property type="entry name" value="Rpa12/Rpb9/Rpc10/TFS"/>
</dbReference>
<dbReference type="GO" id="GO:0003899">
    <property type="term" value="F:DNA-directed RNA polymerase activity"/>
    <property type="evidence" value="ECO:0007669"/>
    <property type="project" value="InterPro"/>
</dbReference>
<dbReference type="SMART" id="SM00440">
    <property type="entry name" value="ZnF_C2C2"/>
    <property type="match status" value="1"/>
</dbReference>
<evidence type="ECO:0000256" key="5">
    <source>
        <dbReference type="ARBA" id="ARBA00022833"/>
    </source>
</evidence>
<keyword evidence="4 9" id="KW-0863">Zinc-finger</keyword>
<feature type="binding site" evidence="8">
    <location>
        <position position="32"/>
    </location>
    <ligand>
        <name>Zn(2+)</name>
        <dbReference type="ChEBI" id="CHEBI:29105"/>
        <label>1</label>
    </ligand>
</feature>
<keyword evidence="2 7" id="KW-0240">DNA-directed RNA polymerase</keyword>
<feature type="domain" description="TFIIS-type" evidence="10">
    <location>
        <begin position="76"/>
        <end position="116"/>
    </location>
</feature>
<feature type="binding site" evidence="8">
    <location>
        <position position="83"/>
    </location>
    <ligand>
        <name>Zn(2+)</name>
        <dbReference type="ChEBI" id="CHEBI:29105"/>
        <label>2</label>
    </ligand>
</feature>
<evidence type="ECO:0000256" key="7">
    <source>
        <dbReference type="PIRNR" id="PIRNR005586"/>
    </source>
</evidence>
<proteinExistence type="inferred from homology"/>
<dbReference type="Pfam" id="PF01096">
    <property type="entry name" value="Zn_ribbon_TFIIS"/>
    <property type="match status" value="1"/>
</dbReference>
<dbReference type="eggNOG" id="KOG2907">
    <property type="taxonomic scope" value="Eukaryota"/>
</dbReference>
<evidence type="ECO:0000256" key="2">
    <source>
        <dbReference type="ARBA" id="ARBA00022478"/>
    </source>
</evidence>
<keyword evidence="5 8" id="KW-0862">Zinc</keyword>
<sequence>MDQFFATRFCPQCHNMYFPPRPSDTFMMCGLCGFKKPIREIAAEQVVTAVNVAPTGMRAEALRRKGIDKDAQKARIDEPCPECNAPQMLFHTAQLRSADEGQTIFYHCTECDHKFAVNS</sequence>
<comment type="subcellular location">
    <subcellularLocation>
        <location evidence="1">Nucleus</location>
        <location evidence="1">Nucleolus</location>
    </subcellularLocation>
</comment>
<dbReference type="PIRSF" id="PIRSF005586">
    <property type="entry name" value="RNApol_RpoM"/>
    <property type="match status" value="1"/>
</dbReference>
<keyword evidence="7" id="KW-0804">Transcription</keyword>
<evidence type="ECO:0000256" key="9">
    <source>
        <dbReference type="PIRSR" id="PIRSR005586-2"/>
    </source>
</evidence>
<evidence type="ECO:0000256" key="1">
    <source>
        <dbReference type="ARBA" id="ARBA00004604"/>
    </source>
</evidence>
<dbReference type="Proteomes" id="UP000054408">
    <property type="component" value="Unassembled WGS sequence"/>
</dbReference>
<dbReference type="GO" id="GO:0008270">
    <property type="term" value="F:zinc ion binding"/>
    <property type="evidence" value="ECO:0007669"/>
    <property type="project" value="UniProtKB-KW"/>
</dbReference>
<keyword evidence="12" id="KW-1185">Reference proteome</keyword>
<dbReference type="PROSITE" id="PS51133">
    <property type="entry name" value="ZF_TFIIS_2"/>
    <property type="match status" value="1"/>
</dbReference>
<evidence type="ECO:0000256" key="8">
    <source>
        <dbReference type="PIRSR" id="PIRSR005586-1"/>
    </source>
</evidence>
<dbReference type="EMBL" id="GL349471">
    <property type="protein sequence ID" value="KNC51986.1"/>
    <property type="molecule type" value="Genomic_DNA"/>
</dbReference>
<dbReference type="SUPFAM" id="SSF57783">
    <property type="entry name" value="Zinc beta-ribbon"/>
    <property type="match status" value="1"/>
</dbReference>
<feature type="zinc finger region" description="C4-type" evidence="9">
    <location>
        <begin position="10"/>
        <end position="32"/>
    </location>
</feature>
<feature type="binding site" evidence="8">
    <location>
        <position position="111"/>
    </location>
    <ligand>
        <name>Zn(2+)</name>
        <dbReference type="ChEBI" id="CHEBI:29105"/>
        <label>2</label>
    </ligand>
</feature>
<dbReference type="OrthoDB" id="10056816at2759"/>
<comment type="similarity">
    <text evidence="7">Belongs to the archaeal rpoM/eukaryotic RPA12/RPB9/RPC11 RNA polymerase family.</text>
</comment>
<reference evidence="11 12" key="1">
    <citation type="submission" date="2010-05" db="EMBL/GenBank/DDBJ databases">
        <title>The Genome Sequence of Thecamonas trahens ATCC 50062.</title>
        <authorList>
            <consortium name="The Broad Institute Genome Sequencing Platform"/>
            <person name="Russ C."/>
            <person name="Cuomo C."/>
            <person name="Shea T."/>
            <person name="Young S.K."/>
            <person name="Zeng Q."/>
            <person name="Koehrsen M."/>
            <person name="Haas B."/>
            <person name="Borodovsky M."/>
            <person name="Guigo R."/>
            <person name="Alvarado L."/>
            <person name="Berlin A."/>
            <person name="Bochicchio J."/>
            <person name="Borenstein D."/>
            <person name="Chapman S."/>
            <person name="Chen Z."/>
            <person name="Freedman E."/>
            <person name="Gellesch M."/>
            <person name="Goldberg J."/>
            <person name="Griggs A."/>
            <person name="Gujja S."/>
            <person name="Heilman E."/>
            <person name="Heiman D."/>
            <person name="Hepburn T."/>
            <person name="Howarth C."/>
            <person name="Jen D."/>
            <person name="Larson L."/>
            <person name="Mehta T."/>
            <person name="Park D."/>
            <person name="Pearson M."/>
            <person name="Roberts A."/>
            <person name="Saif S."/>
            <person name="Shenoy N."/>
            <person name="Sisk P."/>
            <person name="Stolte C."/>
            <person name="Sykes S."/>
            <person name="Thomson T."/>
            <person name="Walk T."/>
            <person name="White J."/>
            <person name="Yandava C."/>
            <person name="Burger G."/>
            <person name="Gray M.W."/>
            <person name="Holland P.W.H."/>
            <person name="King N."/>
            <person name="Lang F.B.F."/>
            <person name="Roger A.J."/>
            <person name="Ruiz-Trillo I."/>
            <person name="Lander E."/>
            <person name="Nusbaum C."/>
        </authorList>
    </citation>
    <scope>NUCLEOTIDE SEQUENCE [LARGE SCALE GENOMIC DNA]</scope>
    <source>
        <strain evidence="11 12">ATCC 50062</strain>
    </source>
</reference>
<dbReference type="PROSITE" id="PS00466">
    <property type="entry name" value="ZF_TFIIS_1"/>
    <property type="match status" value="1"/>
</dbReference>
<dbReference type="PANTHER" id="PTHR11239">
    <property type="entry name" value="DNA-DIRECTED RNA POLYMERASE"/>
    <property type="match status" value="1"/>
</dbReference>
<feature type="binding site" evidence="8">
    <location>
        <position position="13"/>
    </location>
    <ligand>
        <name>Zn(2+)</name>
        <dbReference type="ChEBI" id="CHEBI:29105"/>
        <label>1</label>
    </ligand>
</feature>
<dbReference type="AlphaFoldDB" id="A0A0L0DIP9"/>
<evidence type="ECO:0000256" key="3">
    <source>
        <dbReference type="ARBA" id="ARBA00022723"/>
    </source>
</evidence>
<evidence type="ECO:0000313" key="11">
    <source>
        <dbReference type="EMBL" id="KNC51986.1"/>
    </source>
</evidence>
<dbReference type="InterPro" id="IPR034004">
    <property type="entry name" value="Zn_ribbon_RPA12_C"/>
</dbReference>
<organism evidence="11 12">
    <name type="scientific">Thecamonas trahens ATCC 50062</name>
    <dbReference type="NCBI Taxonomy" id="461836"/>
    <lineage>
        <taxon>Eukaryota</taxon>
        <taxon>Apusozoa</taxon>
        <taxon>Apusomonadida</taxon>
        <taxon>Apusomonadidae</taxon>
        <taxon>Thecamonas</taxon>
    </lineage>
</organism>
<dbReference type="Gene3D" id="2.20.25.10">
    <property type="match status" value="1"/>
</dbReference>
<gene>
    <name evidence="11" type="ORF">AMSG_08236</name>
</gene>
<dbReference type="GeneID" id="25566970"/>
<dbReference type="CDD" id="cd10507">
    <property type="entry name" value="Zn-ribbon_RPA12"/>
    <property type="match status" value="1"/>
</dbReference>
<dbReference type="GO" id="GO:0005736">
    <property type="term" value="C:RNA polymerase I complex"/>
    <property type="evidence" value="ECO:0007669"/>
    <property type="project" value="TreeGrafter"/>
</dbReference>
<dbReference type="STRING" id="461836.A0A0L0DIP9"/>